<evidence type="ECO:0000313" key="2">
    <source>
        <dbReference type="EMBL" id="PHQ36658.1"/>
    </source>
</evidence>
<keyword evidence="3" id="KW-1185">Reference proteome</keyword>
<gene>
    <name evidence="2" type="ORF">CEE69_04685</name>
</gene>
<evidence type="ECO:0000313" key="3">
    <source>
        <dbReference type="Proteomes" id="UP000225740"/>
    </source>
</evidence>
<dbReference type="EMBL" id="NIZW01000002">
    <property type="protein sequence ID" value="PHQ36658.1"/>
    <property type="molecule type" value="Genomic_DNA"/>
</dbReference>
<evidence type="ECO:0000256" key="1">
    <source>
        <dbReference type="SAM" id="MobiDB-lite"/>
    </source>
</evidence>
<organism evidence="2 3">
    <name type="scientific">Rhodopirellula bahusiensis</name>
    <dbReference type="NCBI Taxonomy" id="2014065"/>
    <lineage>
        <taxon>Bacteria</taxon>
        <taxon>Pseudomonadati</taxon>
        <taxon>Planctomycetota</taxon>
        <taxon>Planctomycetia</taxon>
        <taxon>Pirellulales</taxon>
        <taxon>Pirellulaceae</taxon>
        <taxon>Rhodopirellula</taxon>
    </lineage>
</organism>
<name>A0A2G1WC96_9BACT</name>
<dbReference type="AlphaFoldDB" id="A0A2G1WC96"/>
<sequence length="78" mass="7975">MVDPSSSPAMSILSGCSIQASNSRSSDSGPKLLVKVPEMAPFAKTVNDRFGLQGAAASPTGGSGQKAARPRWGQGKKK</sequence>
<proteinExistence type="predicted"/>
<reference evidence="2 3" key="1">
    <citation type="submission" date="2017-06" db="EMBL/GenBank/DDBJ databases">
        <title>Description of Rhodopirellula bahusiensis sp. nov.</title>
        <authorList>
            <person name="Kizina J."/>
            <person name="Harder J."/>
        </authorList>
    </citation>
    <scope>NUCLEOTIDE SEQUENCE [LARGE SCALE GENOMIC DNA]</scope>
    <source>
        <strain evidence="2 3">SWK21</strain>
    </source>
</reference>
<dbReference type="Proteomes" id="UP000225740">
    <property type="component" value="Unassembled WGS sequence"/>
</dbReference>
<accession>A0A2G1WC96</accession>
<comment type="caution">
    <text evidence="2">The sequence shown here is derived from an EMBL/GenBank/DDBJ whole genome shotgun (WGS) entry which is preliminary data.</text>
</comment>
<protein>
    <submittedName>
        <fullName evidence="2">Uncharacterized protein</fullName>
    </submittedName>
</protein>
<feature type="region of interest" description="Disordered" evidence="1">
    <location>
        <begin position="53"/>
        <end position="78"/>
    </location>
</feature>